<dbReference type="GO" id="GO:0003678">
    <property type="term" value="F:DNA helicase activity"/>
    <property type="evidence" value="ECO:0007669"/>
    <property type="project" value="InterPro"/>
</dbReference>
<accession>A0AAE4BRU3</accession>
<dbReference type="InterPro" id="IPR010285">
    <property type="entry name" value="DNA_helicase_pif1-like_DEAD"/>
</dbReference>
<evidence type="ECO:0000313" key="2">
    <source>
        <dbReference type="EMBL" id="MDR6237597.1"/>
    </source>
</evidence>
<dbReference type="FunFam" id="3.40.50.300:FF:001498">
    <property type="entry name" value="ATP-dependent DNA helicase"/>
    <property type="match status" value="1"/>
</dbReference>
<dbReference type="GO" id="GO:0006281">
    <property type="term" value="P:DNA repair"/>
    <property type="evidence" value="ECO:0007669"/>
    <property type="project" value="InterPro"/>
</dbReference>
<dbReference type="RefSeq" id="WP_309937064.1">
    <property type="nucleotide sequence ID" value="NZ_AP025305.1"/>
</dbReference>
<reference evidence="2" key="1">
    <citation type="submission" date="2023-07" db="EMBL/GenBank/DDBJ databases">
        <title>Genomic Encyclopedia of Type Strains, Phase IV (KMG-IV): sequencing the most valuable type-strain genomes for metagenomic binning, comparative biology and taxonomic classification.</title>
        <authorList>
            <person name="Goeker M."/>
        </authorList>
    </citation>
    <scope>NUCLEOTIDE SEQUENCE</scope>
    <source>
        <strain evidence="2">DSM 26174</strain>
    </source>
</reference>
<sequence length="439" mass="49822">MSTKNIDFSKEACEAINLIKNTRENIFITGKAGTGKSTLLSHIRTINNQNIIVLAPTGIAAINVNGDTIHSFFKLKPGYELDEAKNMRIVPQNLHKFQHIDTIIIDEISMVRADLLDAIDTFLQRARKEEKYFGGIRMIFIGDLYQLPPVVEQDDLKYYCQHYQSPYFFSAKLFQDKDLFTPGFQLKTIELNKVYRQSDQTFIDLLNKIRKGSIDEKSLTAINKRYQSAIKPSNEKNYINLVSTNQSALRINHAKLASIKKDEMIFDAVSHGNIGSLRPNDSTIIVKEGAQIMFINNDSSKRWVNGTIGTVIEFITTYDEEARSNIHGLKVKLENNKAVKVFPHTWEISKYIFKNGRFVREAIGHFTQMPLKLAWAVTIHKSQGKTFDNVIIDLGTGSFAHGQTYVALSRCTSLEGILLKRPILPSDIIVDNIIKSYNP</sequence>
<comment type="caution">
    <text evidence="2">The sequence shown here is derived from an EMBL/GenBank/DDBJ whole genome shotgun (WGS) entry which is preliminary data.</text>
</comment>
<dbReference type="SUPFAM" id="SSF52540">
    <property type="entry name" value="P-loop containing nucleoside triphosphate hydrolases"/>
    <property type="match status" value="2"/>
</dbReference>
<dbReference type="Pfam" id="PF05970">
    <property type="entry name" value="PIF1"/>
    <property type="match status" value="1"/>
</dbReference>
<keyword evidence="3" id="KW-1185">Reference proteome</keyword>
<dbReference type="AlphaFoldDB" id="A0AAE4BRU3"/>
<dbReference type="PANTHER" id="PTHR47642">
    <property type="entry name" value="ATP-DEPENDENT DNA HELICASE"/>
    <property type="match status" value="1"/>
</dbReference>
<evidence type="ECO:0000259" key="1">
    <source>
        <dbReference type="Pfam" id="PF05970"/>
    </source>
</evidence>
<name>A0AAE4BRU3_9BACT</name>
<dbReference type="InterPro" id="IPR027417">
    <property type="entry name" value="P-loop_NTPase"/>
</dbReference>
<dbReference type="InterPro" id="IPR051055">
    <property type="entry name" value="PIF1_helicase"/>
</dbReference>
<evidence type="ECO:0000313" key="3">
    <source>
        <dbReference type="Proteomes" id="UP001185092"/>
    </source>
</evidence>
<proteinExistence type="predicted"/>
<organism evidence="2 3">
    <name type="scientific">Aureibacter tunicatorum</name>
    <dbReference type="NCBI Taxonomy" id="866807"/>
    <lineage>
        <taxon>Bacteria</taxon>
        <taxon>Pseudomonadati</taxon>
        <taxon>Bacteroidota</taxon>
        <taxon>Cytophagia</taxon>
        <taxon>Cytophagales</taxon>
        <taxon>Persicobacteraceae</taxon>
        <taxon>Aureibacter</taxon>
    </lineage>
</organism>
<dbReference type="EMBL" id="JAVDQD010000001">
    <property type="protein sequence ID" value="MDR6237597.1"/>
    <property type="molecule type" value="Genomic_DNA"/>
</dbReference>
<feature type="domain" description="DNA helicase Pif1-like DEAD-box helicase" evidence="1">
    <location>
        <begin position="14"/>
        <end position="217"/>
    </location>
</feature>
<dbReference type="CDD" id="cd18809">
    <property type="entry name" value="SF1_C_RecD"/>
    <property type="match status" value="1"/>
</dbReference>
<gene>
    <name evidence="2" type="ORF">HNQ88_000573</name>
</gene>
<dbReference type="GO" id="GO:0000723">
    <property type="term" value="P:telomere maintenance"/>
    <property type="evidence" value="ECO:0007669"/>
    <property type="project" value="InterPro"/>
</dbReference>
<dbReference type="Proteomes" id="UP001185092">
    <property type="component" value="Unassembled WGS sequence"/>
</dbReference>
<dbReference type="Gene3D" id="3.40.50.300">
    <property type="entry name" value="P-loop containing nucleotide triphosphate hydrolases"/>
    <property type="match status" value="2"/>
</dbReference>
<protein>
    <submittedName>
        <fullName evidence="2">ATP-dependent exoDNAse (Exonuclease V) alpha subunit</fullName>
    </submittedName>
</protein>